<dbReference type="Gene3D" id="1.10.10.10">
    <property type="entry name" value="Winged helix-like DNA-binding domain superfamily/Winged helix DNA-binding domain"/>
    <property type="match status" value="1"/>
</dbReference>
<dbReference type="InterPro" id="IPR036390">
    <property type="entry name" value="WH_DNA-bd_sf"/>
</dbReference>
<gene>
    <name evidence="5" type="ORF">CLV32_1226</name>
</gene>
<protein>
    <submittedName>
        <fullName evidence="5">DNA-binding Lrp family transcriptional regulator</fullName>
    </submittedName>
</protein>
<dbReference type="InterPro" id="IPR011008">
    <property type="entry name" value="Dimeric_a/b-barrel"/>
</dbReference>
<reference evidence="5 6" key="1">
    <citation type="submission" date="2019-03" db="EMBL/GenBank/DDBJ databases">
        <title>Genomic Encyclopedia of Archaeal and Bacterial Type Strains, Phase II (KMG-II): from individual species to whole genera.</title>
        <authorList>
            <person name="Goeker M."/>
        </authorList>
    </citation>
    <scope>NUCLEOTIDE SEQUENCE [LARGE SCALE GENOMIC DNA]</scope>
    <source>
        <strain evidence="5 6">DSM 19034</strain>
    </source>
</reference>
<keyword evidence="3" id="KW-0804">Transcription</keyword>
<proteinExistence type="predicted"/>
<dbReference type="Pfam" id="PF01037">
    <property type="entry name" value="AsnC_trans_reg"/>
    <property type="match status" value="1"/>
</dbReference>
<dbReference type="Proteomes" id="UP000295499">
    <property type="component" value="Unassembled WGS sequence"/>
</dbReference>
<dbReference type="InterPro" id="IPR019888">
    <property type="entry name" value="Tscrpt_reg_AsnC-like"/>
</dbReference>
<dbReference type="SMART" id="SM00344">
    <property type="entry name" value="HTH_ASNC"/>
    <property type="match status" value="1"/>
</dbReference>
<dbReference type="SUPFAM" id="SSF46785">
    <property type="entry name" value="Winged helix' DNA-binding domain"/>
    <property type="match status" value="1"/>
</dbReference>
<dbReference type="PANTHER" id="PTHR30154">
    <property type="entry name" value="LEUCINE-RESPONSIVE REGULATORY PROTEIN"/>
    <property type="match status" value="1"/>
</dbReference>
<dbReference type="Gene3D" id="3.30.70.920">
    <property type="match status" value="1"/>
</dbReference>
<dbReference type="GO" id="GO:0043565">
    <property type="term" value="F:sequence-specific DNA binding"/>
    <property type="evidence" value="ECO:0007669"/>
    <property type="project" value="InterPro"/>
</dbReference>
<keyword evidence="2 5" id="KW-0238">DNA-binding</keyword>
<keyword evidence="1" id="KW-0805">Transcription regulation</keyword>
<dbReference type="SUPFAM" id="SSF54909">
    <property type="entry name" value="Dimeric alpha+beta barrel"/>
    <property type="match status" value="1"/>
</dbReference>
<evidence type="ECO:0000313" key="5">
    <source>
        <dbReference type="EMBL" id="TDO24931.1"/>
    </source>
</evidence>
<dbReference type="InterPro" id="IPR000485">
    <property type="entry name" value="AsnC-type_HTH_dom"/>
</dbReference>
<dbReference type="PROSITE" id="PS50956">
    <property type="entry name" value="HTH_ASNC_2"/>
    <property type="match status" value="1"/>
</dbReference>
<dbReference type="AlphaFoldDB" id="A0A4R6IRV8"/>
<evidence type="ECO:0000256" key="3">
    <source>
        <dbReference type="ARBA" id="ARBA00023163"/>
    </source>
</evidence>
<evidence type="ECO:0000313" key="6">
    <source>
        <dbReference type="Proteomes" id="UP000295499"/>
    </source>
</evidence>
<dbReference type="InterPro" id="IPR036388">
    <property type="entry name" value="WH-like_DNA-bd_sf"/>
</dbReference>
<dbReference type="PANTHER" id="PTHR30154:SF34">
    <property type="entry name" value="TRANSCRIPTIONAL REGULATOR AZLB"/>
    <property type="match status" value="1"/>
</dbReference>
<dbReference type="RefSeq" id="WP_133553338.1">
    <property type="nucleotide sequence ID" value="NZ_SNWM01000001.1"/>
</dbReference>
<dbReference type="OrthoDB" id="9800326at2"/>
<name>A0A4R6IRV8_9SPHI</name>
<organism evidence="5 6">
    <name type="scientific">Pedobacter duraquae</name>
    <dbReference type="NCBI Taxonomy" id="425511"/>
    <lineage>
        <taxon>Bacteria</taxon>
        <taxon>Pseudomonadati</taxon>
        <taxon>Bacteroidota</taxon>
        <taxon>Sphingobacteriia</taxon>
        <taxon>Sphingobacteriales</taxon>
        <taxon>Sphingobacteriaceae</taxon>
        <taxon>Pedobacter</taxon>
    </lineage>
</organism>
<dbReference type="GO" id="GO:0005829">
    <property type="term" value="C:cytosol"/>
    <property type="evidence" value="ECO:0007669"/>
    <property type="project" value="TreeGrafter"/>
</dbReference>
<dbReference type="Pfam" id="PF13404">
    <property type="entry name" value="HTH_AsnC-type"/>
    <property type="match status" value="1"/>
</dbReference>
<dbReference type="GO" id="GO:0043200">
    <property type="term" value="P:response to amino acid"/>
    <property type="evidence" value="ECO:0007669"/>
    <property type="project" value="TreeGrafter"/>
</dbReference>
<feature type="domain" description="HTH asnC-type" evidence="4">
    <location>
        <begin position="6"/>
        <end position="82"/>
    </location>
</feature>
<keyword evidence="6" id="KW-1185">Reference proteome</keyword>
<evidence type="ECO:0000256" key="1">
    <source>
        <dbReference type="ARBA" id="ARBA00023015"/>
    </source>
</evidence>
<dbReference type="InterPro" id="IPR019887">
    <property type="entry name" value="Tscrpt_reg_AsnC/Lrp_C"/>
</dbReference>
<evidence type="ECO:0000259" key="4">
    <source>
        <dbReference type="PROSITE" id="PS50956"/>
    </source>
</evidence>
<comment type="caution">
    <text evidence="5">The sequence shown here is derived from an EMBL/GenBank/DDBJ whole genome shotgun (WGS) entry which is preliminary data.</text>
</comment>
<accession>A0A4R6IRV8</accession>
<dbReference type="PRINTS" id="PR00033">
    <property type="entry name" value="HTHASNC"/>
</dbReference>
<evidence type="ECO:0000256" key="2">
    <source>
        <dbReference type="ARBA" id="ARBA00023125"/>
    </source>
</evidence>
<dbReference type="EMBL" id="SNWM01000001">
    <property type="protein sequence ID" value="TDO24931.1"/>
    <property type="molecule type" value="Genomic_DNA"/>
</dbReference>
<sequence>MRARELDEIDIEILRMLQRDGSMTYKEIAYSLKKSMSLIADRIRLLKMNGFIKATVALVDINKVKSLFVAFPHVQLNNHGEDTLNQFQNEMMQYEEVMECYHLTGHFDFMLKIVMPDMNSYNTFLRENIGRLPYVGSIQSFLMLSESKHSTAYKL</sequence>